<feature type="domain" description="DUF1214" evidence="1">
    <location>
        <begin position="273"/>
        <end position="342"/>
    </location>
</feature>
<dbReference type="Pfam" id="PF06742">
    <property type="entry name" value="DUF1214"/>
    <property type="match status" value="1"/>
</dbReference>
<evidence type="ECO:0000313" key="2">
    <source>
        <dbReference type="EMBL" id="NKI16497.1"/>
    </source>
</evidence>
<dbReference type="SUPFAM" id="SSF160935">
    <property type="entry name" value="VPA0735-like"/>
    <property type="match status" value="1"/>
</dbReference>
<organism evidence="2 3">
    <name type="scientific">Spongiibacter thalassae</name>
    <dbReference type="NCBI Taxonomy" id="2721624"/>
    <lineage>
        <taxon>Bacteria</taxon>
        <taxon>Pseudomonadati</taxon>
        <taxon>Pseudomonadota</taxon>
        <taxon>Gammaproteobacteria</taxon>
        <taxon>Cellvibrionales</taxon>
        <taxon>Spongiibacteraceae</taxon>
        <taxon>Spongiibacter</taxon>
    </lineage>
</organism>
<comment type="caution">
    <text evidence="2">The sequence shown here is derived from an EMBL/GenBank/DDBJ whole genome shotgun (WGS) entry which is preliminary data.</text>
</comment>
<gene>
    <name evidence="2" type="ORF">HCU74_03580</name>
</gene>
<dbReference type="InterPro" id="IPR010621">
    <property type="entry name" value="DUF1214"/>
</dbReference>
<evidence type="ECO:0000313" key="3">
    <source>
        <dbReference type="Proteomes" id="UP000765845"/>
    </source>
</evidence>
<proteinExistence type="predicted"/>
<name>A0ABX1GDM8_9GAMM</name>
<protein>
    <submittedName>
        <fullName evidence="2">DUF1214 domain-containing protein</fullName>
    </submittedName>
</protein>
<keyword evidence="3" id="KW-1185">Reference proteome</keyword>
<accession>A0ABX1GDM8</accession>
<evidence type="ECO:0000259" key="1">
    <source>
        <dbReference type="Pfam" id="PF06742"/>
    </source>
</evidence>
<reference evidence="2 3" key="1">
    <citation type="submission" date="2020-04" db="EMBL/GenBank/DDBJ databases">
        <authorList>
            <person name="Yoon J."/>
        </authorList>
    </citation>
    <scope>NUCLEOTIDE SEQUENCE [LARGE SCALE GENOMIC DNA]</scope>
    <source>
        <strain evidence="2 3">KMU-166</strain>
    </source>
</reference>
<sequence>MSELKTLTTNWEVFCDSIKATGVSVLESAETADSFERGEGLRYLTRLLKVSINRFVEYADVETPELFAVCDNRSGFGGDNPDNLYSSCLIRDTSCYRVVAERGSIWQFAFTVFRTGPGSEKVLLARLDQDDIAVDEKGRFVLYVGGPERATNWLPLGDGANQLHLRQTFRDRKTEQPLVAKVEKLDSTAAAPRTSDREMSARLASAEQFYGKTARLMAGWSKNFSDTAVNVLPPVSKEFVASVGGDPSAHFFIAAWKLEAGEVLRVHIPHYANLRLWNFALYNYWLESLDYENYVVHTNSEICTLNPDGSATLFIGGESPNHSSNILDTTGHHRGHMMLRVWSDDAPLQPTVERISGTGIITHRSDNNG</sequence>
<dbReference type="Proteomes" id="UP000765845">
    <property type="component" value="Unassembled WGS sequence"/>
</dbReference>
<dbReference type="RefSeq" id="WP_168449015.1">
    <property type="nucleotide sequence ID" value="NZ_JAAWWK010000001.1"/>
</dbReference>
<dbReference type="EMBL" id="JAAWWK010000001">
    <property type="protein sequence ID" value="NKI16497.1"/>
    <property type="molecule type" value="Genomic_DNA"/>
</dbReference>